<feature type="transmembrane region" description="Helical" evidence="1">
    <location>
        <begin position="75"/>
        <end position="97"/>
    </location>
</feature>
<evidence type="ECO:0000313" key="3">
    <source>
        <dbReference type="Proteomes" id="UP000186292"/>
    </source>
</evidence>
<feature type="transmembrane region" description="Helical" evidence="1">
    <location>
        <begin position="17"/>
        <end position="38"/>
    </location>
</feature>
<proteinExistence type="predicted"/>
<dbReference type="RefSeq" id="WP_076599179.1">
    <property type="nucleotide sequence ID" value="NZ_CP046976.1"/>
</dbReference>
<feature type="transmembrane region" description="Helical" evidence="1">
    <location>
        <begin position="44"/>
        <end position="63"/>
    </location>
</feature>
<dbReference type="STRING" id="1161099.SAMN05444817_10597"/>
<sequence length="136" mass="14661">MYAHDVRIRVTPIPTPALVRTMGTAGVAGSIAVMVSQLAVGPKVLIALGCAILAVAVTLLHPYRAEMRAYAEEKRVSTVPSISMLVPLMLWWLALMLAPLAQWPAWGVTLAFLIVAGAAWILYPHVDGSRRLAYAD</sequence>
<dbReference type="EMBL" id="FTOF01000005">
    <property type="protein sequence ID" value="SIS46525.1"/>
    <property type="molecule type" value="Genomic_DNA"/>
</dbReference>
<gene>
    <name evidence="2" type="ORF">SAMN05444817_10597</name>
</gene>
<name>A0A1N7JB32_9CORY</name>
<keyword evidence="1" id="KW-1133">Transmembrane helix</keyword>
<dbReference type="OrthoDB" id="4427098at2"/>
<feature type="transmembrane region" description="Helical" evidence="1">
    <location>
        <begin position="103"/>
        <end position="123"/>
    </location>
</feature>
<reference evidence="3" key="1">
    <citation type="submission" date="2017-01" db="EMBL/GenBank/DDBJ databases">
        <authorList>
            <person name="Varghese N."/>
            <person name="Submissions S."/>
        </authorList>
    </citation>
    <scope>NUCLEOTIDE SEQUENCE [LARGE SCALE GENOMIC DNA]</scope>
    <source>
        <strain evidence="3">DSM 44531</strain>
    </source>
</reference>
<keyword evidence="3" id="KW-1185">Reference proteome</keyword>
<dbReference type="Proteomes" id="UP000186292">
    <property type="component" value="Unassembled WGS sequence"/>
</dbReference>
<dbReference type="AlphaFoldDB" id="A0A1N7JB32"/>
<evidence type="ECO:0000313" key="2">
    <source>
        <dbReference type="EMBL" id="SIS46525.1"/>
    </source>
</evidence>
<keyword evidence="1" id="KW-0472">Membrane</keyword>
<accession>A0A1N7JB32</accession>
<organism evidence="2 3">
    <name type="scientific">Corynebacterium appendicis CIP 107643</name>
    <dbReference type="NCBI Taxonomy" id="1161099"/>
    <lineage>
        <taxon>Bacteria</taxon>
        <taxon>Bacillati</taxon>
        <taxon>Actinomycetota</taxon>
        <taxon>Actinomycetes</taxon>
        <taxon>Mycobacteriales</taxon>
        <taxon>Corynebacteriaceae</taxon>
        <taxon>Corynebacterium</taxon>
    </lineage>
</organism>
<protein>
    <submittedName>
        <fullName evidence="2">Uncharacterized protein</fullName>
    </submittedName>
</protein>
<evidence type="ECO:0000256" key="1">
    <source>
        <dbReference type="SAM" id="Phobius"/>
    </source>
</evidence>
<keyword evidence="1" id="KW-0812">Transmembrane</keyword>